<dbReference type="EMBL" id="GBRA01000026">
    <property type="protein sequence ID" value="JAC94768.1"/>
    <property type="molecule type" value="Transcribed_RNA"/>
</dbReference>
<organism evidence="2">
    <name type="scientific">Gemmula speciosa</name>
    <name type="common">Splendid gem-turris</name>
    <name type="synonym">Pleurotoma speciosa</name>
    <dbReference type="NCBI Taxonomy" id="439592"/>
    <lineage>
        <taxon>Eukaryota</taxon>
        <taxon>Metazoa</taxon>
        <taxon>Spiralia</taxon>
        <taxon>Lophotrochozoa</taxon>
        <taxon>Mollusca</taxon>
        <taxon>Gastropoda</taxon>
        <taxon>Caenogastropoda</taxon>
        <taxon>Neogastropoda</taxon>
        <taxon>Conoidea</taxon>
        <taxon>Turridae</taxon>
        <taxon>Gemmula</taxon>
    </lineage>
</organism>
<reference evidence="2" key="2">
    <citation type="submission" date="2014-09" db="EMBL/GenBank/DDBJ databases">
        <authorList>
            <person name="Gonzales D.T.T."/>
            <person name="Saloma C.P."/>
        </authorList>
    </citation>
    <scope>NUCLEOTIDE SEQUENCE</scope>
    <source>
        <tissue evidence="2">Venom duct</tissue>
    </source>
</reference>
<evidence type="ECO:0000256" key="1">
    <source>
        <dbReference type="SAM" id="SignalP"/>
    </source>
</evidence>
<name>A0A098LW83_GEMSP</name>
<feature type="signal peptide" evidence="1">
    <location>
        <begin position="1"/>
        <end position="20"/>
    </location>
</feature>
<dbReference type="AlphaFoldDB" id="A0A098LW83"/>
<keyword evidence="1" id="KW-0732">Signal</keyword>
<accession>A0A098LW83</accession>
<evidence type="ECO:0000313" key="2">
    <source>
        <dbReference type="EMBL" id="JAC94768.1"/>
    </source>
</evidence>
<proteinExistence type="predicted"/>
<feature type="chain" id="PRO_5001945381" evidence="1">
    <location>
        <begin position="21"/>
        <end position="73"/>
    </location>
</feature>
<sequence length="73" mass="8508">MKVPSVLVLVLMLLMPLSEGYKRKRYMSCDKTCEEFCEYCEDNDVAGTANCRTNNADHQRCVQQYLEDHPLYP</sequence>
<protein>
    <submittedName>
        <fullName evidence="2">Gsp_26 putative toxin</fullName>
    </submittedName>
</protein>
<reference evidence="2" key="1">
    <citation type="journal article" date="2014" name="Toxicon">
        <title>A bioinformatics survey for conotoxin-like sequences in three turrid snail venom duct transcriptomes.</title>
        <authorList>
            <person name="Gonzales D.T."/>
            <person name="Saloma C.P."/>
        </authorList>
    </citation>
    <scope>NUCLEOTIDE SEQUENCE</scope>
    <source>
        <tissue evidence="2">Venom duct</tissue>
    </source>
</reference>